<evidence type="ECO:0000256" key="2">
    <source>
        <dbReference type="SAM" id="Phobius"/>
    </source>
</evidence>
<dbReference type="InterPro" id="IPR015919">
    <property type="entry name" value="Cadherin-like_sf"/>
</dbReference>
<dbReference type="OrthoDB" id="41532at2759"/>
<sequence>MTRSLFALWLLPASIAAYLQVSYPFNLQLPPVALVGESYEYQIAPTTFATDSDNLQYSLVGNPTWLSLDSNSRTLSGTPSASDVGEINFKINAAGSNGAFVDMDSKLMVAKENGPDVKGNVTQVLATSGLLSGPKTINIGPSKPIDITFPWNTFASNGWSPSYYALLSDHTPLPAWISFDGSSLHFTGTTPSITSTQSFDILLIASQSPGYAGSSLSFTLVISNHQFLFQPYAQTLNLEKRQNVYIDLKSTLLLDGVAVLEPQIQSVDATLPSWLKLDKKTSIISGDAPSGTMSQDISVNATDQFGDVAQLNLHILFKSDLFASEIGQVNATIGEKFEYAIPQGVLSSNNEKLSVDLASLSRYLQFDPSKATIYGTITQDFPAQKVQCILTAVSSDDSQKDTQTFQIVASNSTESGTASVPAGTASNADPHHEDNAGQIAGIIIGSIIGAICGILLLFGLVICLRRRKQRKSYASPKLPRSPKKSDISRPMFIPLGYPHVDVDHDQEDLENGKGEHDYLMHRASEKPPMLDLDLQADDRDDESLTDSIGDADTRILDTFEESSWGFQNDTAPSQHPCDSMRIPTEQLAESLRSSTFRKHRRRATTVYHDQIHRSSGLPVNRRITGMGHGRQTYSPSRSNTNFSRSSLRRPPSTSSYTTTRCTSTFSTAPSTAPQRPVARQQPRVTTPVENRRSIRVVPASTRSSLVDRPMDVKRDSYIRNRASNKSPFFSAAGSRASSSTYKGAPAFMSDAPARRNTIVRPDDDVVEGRGKEMPSSSKARKPSKERIEARRSVSKPSVSPVSETSPKEFPGSLRQNRVTRPYTSAGIHRDRVEKSYARPDTTIAYSSSEMPRRASTRDSLRAYSLKSRLNDLTGSEIFKDADLSDSVYTDEEDEIEEAEKRVMVKPGDFVLPPLQIDTRRRSKRNSAEKKAEKQKRTSKGETKRDLKRTSERDPTPFYSAYVAEHGGKENMSSTYSLGARSTPARADPQSKTKATASPERPKTARQSQTATDRKSKRISKTPSQPVSNPKERHSRKSLHSRSASLKKTHSRGQSTAYPFFDSVSRPTSTTRPSSSKLSLMTRDLSGNLTFYGAEDEEPTVEELRSSSIGFRTSNGRINSNARRSRLASLHESSQFATPSPPPKSSKRATVQQVAQTQVRPAGLGLFPVDVRAEMCVGRERERERTPLGALGGENVSRMTPEGESGLDGQKGRQQGWGSLKSMVGKGGRWVSGGYWDKQGREDKVFL</sequence>
<feature type="transmembrane region" description="Helical" evidence="2">
    <location>
        <begin position="439"/>
        <end position="464"/>
    </location>
</feature>
<dbReference type="EMBL" id="CP069035">
    <property type="protein sequence ID" value="QRD02041.1"/>
    <property type="molecule type" value="Genomic_DNA"/>
</dbReference>
<feature type="compositionally biased region" description="Polar residues" evidence="1">
    <location>
        <begin position="813"/>
        <end position="822"/>
    </location>
</feature>
<feature type="region of interest" description="Disordered" evidence="1">
    <location>
        <begin position="1095"/>
        <end position="1149"/>
    </location>
</feature>
<protein>
    <recommendedName>
        <fullName evidence="4">Dystroglycan-type cadherin-like domain-containing protein</fullName>
    </recommendedName>
</protein>
<feature type="compositionally biased region" description="Basic and acidic residues" evidence="1">
    <location>
        <begin position="782"/>
        <end position="791"/>
    </location>
</feature>
<keyword evidence="2" id="KW-1133">Transmembrane helix</keyword>
<feature type="compositionally biased region" description="Low complexity" evidence="1">
    <location>
        <begin position="794"/>
        <end position="808"/>
    </location>
</feature>
<feature type="compositionally biased region" description="Basic residues" evidence="1">
    <location>
        <begin position="1032"/>
        <end position="1050"/>
    </location>
</feature>
<feature type="region of interest" description="Disordered" evidence="1">
    <location>
        <begin position="412"/>
        <end position="432"/>
    </location>
</feature>
<feature type="region of interest" description="Disordered" evidence="1">
    <location>
        <begin position="889"/>
        <end position="1079"/>
    </location>
</feature>
<feature type="region of interest" description="Disordered" evidence="1">
    <location>
        <begin position="619"/>
        <end position="692"/>
    </location>
</feature>
<accession>A0A7U2FB60</accession>
<feature type="signal peptide" evidence="3">
    <location>
        <begin position="1"/>
        <end position="16"/>
    </location>
</feature>
<keyword evidence="2" id="KW-0812">Transmembrane</keyword>
<dbReference type="InterPro" id="IPR013783">
    <property type="entry name" value="Ig-like_fold"/>
</dbReference>
<feature type="compositionally biased region" description="Low complexity" evidence="1">
    <location>
        <begin position="1064"/>
        <end position="1075"/>
    </location>
</feature>
<dbReference type="Pfam" id="PF05345">
    <property type="entry name" value="He_PIG"/>
    <property type="match status" value="2"/>
</dbReference>
<reference evidence="6" key="1">
    <citation type="journal article" date="2021" name="BMC Genomics">
        <title>Chromosome-level genome assembly and manually-curated proteome of model necrotroph Parastagonospora nodorum Sn15 reveals a genome-wide trove of candidate effector homologs, and redundancy of virulence-related functions within an accessory chromosome.</title>
        <authorList>
            <person name="Bertazzoni S."/>
            <person name="Jones D.A.B."/>
            <person name="Phan H.T."/>
            <person name="Tan K.-C."/>
            <person name="Hane J.K."/>
        </authorList>
    </citation>
    <scope>NUCLEOTIDE SEQUENCE [LARGE SCALE GENOMIC DNA]</scope>
    <source>
        <strain evidence="6">SN15 / ATCC MYA-4574 / FGSC 10173)</strain>
    </source>
</reference>
<feature type="compositionally biased region" description="Polar residues" evidence="1">
    <location>
        <begin position="1105"/>
        <end position="1121"/>
    </location>
</feature>
<keyword evidence="6" id="KW-1185">Reference proteome</keyword>
<feature type="compositionally biased region" description="Basic and acidic residues" evidence="1">
    <location>
        <begin position="827"/>
        <end position="837"/>
    </location>
</feature>
<organism evidence="5 6">
    <name type="scientific">Phaeosphaeria nodorum (strain SN15 / ATCC MYA-4574 / FGSC 10173)</name>
    <name type="common">Glume blotch fungus</name>
    <name type="synonym">Parastagonospora nodorum</name>
    <dbReference type="NCBI Taxonomy" id="321614"/>
    <lineage>
        <taxon>Eukaryota</taxon>
        <taxon>Fungi</taxon>
        <taxon>Dikarya</taxon>
        <taxon>Ascomycota</taxon>
        <taxon>Pezizomycotina</taxon>
        <taxon>Dothideomycetes</taxon>
        <taxon>Pleosporomycetidae</taxon>
        <taxon>Pleosporales</taxon>
        <taxon>Pleosporineae</taxon>
        <taxon>Phaeosphaeriaceae</taxon>
        <taxon>Parastagonospora</taxon>
    </lineage>
</organism>
<feature type="domain" description="Dystroglycan-type cadherin-like" evidence="4">
    <location>
        <begin position="20"/>
        <end position="116"/>
    </location>
</feature>
<proteinExistence type="predicted"/>
<dbReference type="VEuPathDB" id="FungiDB:JI435_050100"/>
<feature type="domain" description="Dystroglycan-type cadherin-like" evidence="4">
    <location>
        <begin position="321"/>
        <end position="416"/>
    </location>
</feature>
<gene>
    <name evidence="5" type="ORF">JI435_050100</name>
</gene>
<evidence type="ECO:0000313" key="5">
    <source>
        <dbReference type="EMBL" id="QRD02041.1"/>
    </source>
</evidence>
<feature type="compositionally biased region" description="Basic and acidic residues" evidence="1">
    <location>
        <begin position="760"/>
        <end position="772"/>
    </location>
</feature>
<feature type="compositionally biased region" description="Basic and acidic residues" evidence="1">
    <location>
        <begin position="925"/>
        <end position="954"/>
    </location>
</feature>
<feature type="chain" id="PRO_5030840569" description="Dystroglycan-type cadherin-like domain-containing protein" evidence="3">
    <location>
        <begin position="17"/>
        <end position="1246"/>
    </location>
</feature>
<dbReference type="InterPro" id="IPR006644">
    <property type="entry name" value="Cadg"/>
</dbReference>
<feature type="region of interest" description="Disordered" evidence="1">
    <location>
        <begin position="1180"/>
        <end position="1223"/>
    </location>
</feature>
<dbReference type="AlphaFoldDB" id="A0A7U2FB60"/>
<dbReference type="Proteomes" id="UP000663193">
    <property type="component" value="Chromosome 13"/>
</dbReference>
<feature type="compositionally biased region" description="Low complexity" evidence="1">
    <location>
        <begin position="730"/>
        <end position="739"/>
    </location>
</feature>
<dbReference type="GO" id="GO:0016020">
    <property type="term" value="C:membrane"/>
    <property type="evidence" value="ECO:0007669"/>
    <property type="project" value="InterPro"/>
</dbReference>
<keyword evidence="2" id="KW-0472">Membrane</keyword>
<dbReference type="Gene3D" id="2.60.40.10">
    <property type="entry name" value="Immunoglobulins"/>
    <property type="match status" value="3"/>
</dbReference>
<evidence type="ECO:0000256" key="3">
    <source>
        <dbReference type="SAM" id="SignalP"/>
    </source>
</evidence>
<dbReference type="SUPFAM" id="SSF49313">
    <property type="entry name" value="Cadherin-like"/>
    <property type="match status" value="3"/>
</dbReference>
<name>A0A7U2FB60_PHANO</name>
<dbReference type="SMART" id="SM00736">
    <property type="entry name" value="CADG"/>
    <property type="match status" value="3"/>
</dbReference>
<feature type="compositionally biased region" description="Low complexity" evidence="1">
    <location>
        <begin position="643"/>
        <end position="673"/>
    </location>
</feature>
<evidence type="ECO:0000256" key="1">
    <source>
        <dbReference type="SAM" id="MobiDB-lite"/>
    </source>
</evidence>
<keyword evidence="3" id="KW-0732">Signal</keyword>
<evidence type="ECO:0000259" key="4">
    <source>
        <dbReference type="SMART" id="SM00736"/>
    </source>
</evidence>
<feature type="region of interest" description="Disordered" evidence="1">
    <location>
        <begin position="727"/>
        <end position="857"/>
    </location>
</feature>
<feature type="domain" description="Dystroglycan-type cadherin-like" evidence="4">
    <location>
        <begin position="136"/>
        <end position="229"/>
    </location>
</feature>
<dbReference type="GO" id="GO:0005509">
    <property type="term" value="F:calcium ion binding"/>
    <property type="evidence" value="ECO:0007669"/>
    <property type="project" value="InterPro"/>
</dbReference>
<evidence type="ECO:0000313" key="6">
    <source>
        <dbReference type="Proteomes" id="UP000663193"/>
    </source>
</evidence>
<feature type="compositionally biased region" description="Polar residues" evidence="1">
    <location>
        <begin position="631"/>
        <end position="642"/>
    </location>
</feature>